<organism evidence="1 2">
    <name type="scientific">Stakelama tenebrarum</name>
    <dbReference type="NCBI Taxonomy" id="2711215"/>
    <lineage>
        <taxon>Bacteria</taxon>
        <taxon>Pseudomonadati</taxon>
        <taxon>Pseudomonadota</taxon>
        <taxon>Alphaproteobacteria</taxon>
        <taxon>Sphingomonadales</taxon>
        <taxon>Sphingomonadaceae</taxon>
        <taxon>Stakelama</taxon>
    </lineage>
</organism>
<dbReference type="KEGG" id="spzr:G5C33_09495"/>
<name>A0A6G6Y5Y2_9SPHN</name>
<gene>
    <name evidence="1" type="ORF">G5C33_09495</name>
</gene>
<accession>A0A6G6Y5Y2</accession>
<dbReference type="InterPro" id="IPR008018">
    <property type="entry name" value="Phage_tail_attach_FII"/>
</dbReference>
<evidence type="ECO:0000313" key="1">
    <source>
        <dbReference type="EMBL" id="QIG79986.1"/>
    </source>
</evidence>
<dbReference type="Pfam" id="PF05354">
    <property type="entry name" value="Phage_attach"/>
    <property type="match status" value="1"/>
</dbReference>
<dbReference type="RefSeq" id="WP_165326990.1">
    <property type="nucleotide sequence ID" value="NZ_CP049109.1"/>
</dbReference>
<dbReference type="AlphaFoldDB" id="A0A6G6Y5Y2"/>
<sequence length="102" mass="11364">MIDAVFRQFGEDARWAGGDVVRVRRKVLDSMDDVAELNLISRREELRVRQSEVASPARGDVVALVDADGVATGEEWTVSGEPVLDRNRVWHMPFRVTAEAGV</sequence>
<protein>
    <submittedName>
        <fullName evidence="1">Uncharacterized protein</fullName>
    </submittedName>
</protein>
<proteinExistence type="predicted"/>
<dbReference type="Proteomes" id="UP000501568">
    <property type="component" value="Chromosome"/>
</dbReference>
<dbReference type="GO" id="GO:0019068">
    <property type="term" value="P:virion assembly"/>
    <property type="evidence" value="ECO:0007669"/>
    <property type="project" value="InterPro"/>
</dbReference>
<evidence type="ECO:0000313" key="2">
    <source>
        <dbReference type="Proteomes" id="UP000501568"/>
    </source>
</evidence>
<keyword evidence="2" id="KW-1185">Reference proteome</keyword>
<dbReference type="EMBL" id="CP049109">
    <property type="protein sequence ID" value="QIG79986.1"/>
    <property type="molecule type" value="Genomic_DNA"/>
</dbReference>
<reference evidence="1 2" key="1">
    <citation type="submission" date="2020-02" db="EMBL/GenBank/DDBJ databases">
        <authorList>
            <person name="Zheng R.K."/>
            <person name="Sun C.M."/>
        </authorList>
    </citation>
    <scope>NUCLEOTIDE SEQUENCE [LARGE SCALE GENOMIC DNA]</scope>
    <source>
        <strain evidence="2">zrk23</strain>
    </source>
</reference>